<reference evidence="1 2" key="1">
    <citation type="journal article" date="2013" name="Nat. Commun.">
        <title>Genome analysis reveals insights into physiology and longevity of the Brandt's bat Myotis brandtii.</title>
        <authorList>
            <person name="Seim I."/>
            <person name="Fang X."/>
            <person name="Xiong Z."/>
            <person name="Lobanov A.V."/>
            <person name="Huang Z."/>
            <person name="Ma S."/>
            <person name="Feng Y."/>
            <person name="Turanov A.A."/>
            <person name="Zhu Y."/>
            <person name="Lenz T.L."/>
            <person name="Gerashchenko M.V."/>
            <person name="Fan D."/>
            <person name="Hee Yim S."/>
            <person name="Yao X."/>
            <person name="Jordan D."/>
            <person name="Xiong Y."/>
            <person name="Ma Y."/>
            <person name="Lyapunov A.N."/>
            <person name="Chen G."/>
            <person name="Kulakova O.I."/>
            <person name="Sun Y."/>
            <person name="Lee S.G."/>
            <person name="Bronson R.T."/>
            <person name="Moskalev A.A."/>
            <person name="Sunyaev S.R."/>
            <person name="Zhang G."/>
            <person name="Krogh A."/>
            <person name="Wang J."/>
            <person name="Gladyshev V.N."/>
        </authorList>
    </citation>
    <scope>NUCLEOTIDE SEQUENCE [LARGE SCALE GENOMIC DNA]</scope>
</reference>
<organism evidence="1 2">
    <name type="scientific">Myotis brandtii</name>
    <name type="common">Brandt's bat</name>
    <dbReference type="NCBI Taxonomy" id="109478"/>
    <lineage>
        <taxon>Eukaryota</taxon>
        <taxon>Metazoa</taxon>
        <taxon>Chordata</taxon>
        <taxon>Craniata</taxon>
        <taxon>Vertebrata</taxon>
        <taxon>Euteleostomi</taxon>
        <taxon>Mammalia</taxon>
        <taxon>Eutheria</taxon>
        <taxon>Laurasiatheria</taxon>
        <taxon>Chiroptera</taxon>
        <taxon>Yangochiroptera</taxon>
        <taxon>Vespertilionidae</taxon>
        <taxon>Myotis</taxon>
    </lineage>
</organism>
<dbReference type="AlphaFoldDB" id="S7PVY4"/>
<accession>S7PVY4</accession>
<keyword evidence="2" id="KW-1185">Reference proteome</keyword>
<dbReference type="EMBL" id="KE163550">
    <property type="protein sequence ID" value="EPQ12697.1"/>
    <property type="molecule type" value="Genomic_DNA"/>
</dbReference>
<protein>
    <submittedName>
        <fullName evidence="1">Uncharacterized protein</fullName>
    </submittedName>
</protein>
<evidence type="ECO:0000313" key="2">
    <source>
        <dbReference type="Proteomes" id="UP000052978"/>
    </source>
</evidence>
<evidence type="ECO:0000313" key="1">
    <source>
        <dbReference type="EMBL" id="EPQ12697.1"/>
    </source>
</evidence>
<gene>
    <name evidence="1" type="ORF">D623_10011567</name>
</gene>
<name>S7PVY4_MYOBR</name>
<sequence length="87" mass="9486">MCYTVYLSGPLPWIALPISCFNSKYRRSLGGPEEARRASVLCVGVALFVKKACSGPLVQALPETVVNTLLEILYNGYAVLLMSVIHL</sequence>
<dbReference type="Proteomes" id="UP000052978">
    <property type="component" value="Unassembled WGS sequence"/>
</dbReference>
<proteinExistence type="predicted"/>